<reference evidence="4" key="1">
    <citation type="submission" date="2018-02" db="EMBL/GenBank/DDBJ databases">
        <authorList>
            <person name="Hausmann B."/>
        </authorList>
    </citation>
    <scope>NUCLEOTIDE SEQUENCE [LARGE SCALE GENOMIC DNA]</scope>
    <source>
        <strain evidence="4">Peat soil MAG SbA5</strain>
    </source>
</reference>
<feature type="signal peptide" evidence="2">
    <location>
        <begin position="1"/>
        <end position="33"/>
    </location>
</feature>
<sequence>MFIPGDPAMIRRRSASRILFLALLAGCAAIASAAHSKARSVKPLDAVFHTGAPGTIEASLDPPIKGVLRIVLRAGASAGQPQPDGSAGAHQSQSARQPLTLEVTQSDRPIPFRLVNQSGRNTLFGGRSSLLVAEIDVNDLTPGVPVRICVHSNLTDPLDLEARAYQVVY</sequence>
<dbReference type="EMBL" id="OKRB01000085">
    <property type="protein sequence ID" value="SPE20182.1"/>
    <property type="molecule type" value="Genomic_DNA"/>
</dbReference>
<keyword evidence="2" id="KW-0732">Signal</keyword>
<gene>
    <name evidence="3" type="ORF">SBA5_290036</name>
</gene>
<feature type="chain" id="PRO_5014860753" description="Lipoprotein" evidence="2">
    <location>
        <begin position="34"/>
        <end position="169"/>
    </location>
</feature>
<proteinExistence type="predicted"/>
<evidence type="ECO:0008006" key="5">
    <source>
        <dbReference type="Google" id="ProtNLM"/>
    </source>
</evidence>
<organism evidence="3 4">
    <name type="scientific">Candidatus Sulfuritelmatomonas gaucii</name>
    <dbReference type="NCBI Taxonomy" id="2043161"/>
    <lineage>
        <taxon>Bacteria</taxon>
        <taxon>Pseudomonadati</taxon>
        <taxon>Acidobacteriota</taxon>
        <taxon>Terriglobia</taxon>
        <taxon>Terriglobales</taxon>
        <taxon>Acidobacteriaceae</taxon>
        <taxon>Candidatus Sulfuritelmatomonas</taxon>
    </lineage>
</organism>
<evidence type="ECO:0000256" key="2">
    <source>
        <dbReference type="SAM" id="SignalP"/>
    </source>
</evidence>
<evidence type="ECO:0000256" key="1">
    <source>
        <dbReference type="SAM" id="MobiDB-lite"/>
    </source>
</evidence>
<protein>
    <recommendedName>
        <fullName evidence="5">Lipoprotein</fullName>
    </recommendedName>
</protein>
<feature type="region of interest" description="Disordered" evidence="1">
    <location>
        <begin position="77"/>
        <end position="97"/>
    </location>
</feature>
<dbReference type="AlphaFoldDB" id="A0A2N9LA61"/>
<name>A0A2N9LA61_9BACT</name>
<dbReference type="Proteomes" id="UP000239735">
    <property type="component" value="Unassembled WGS sequence"/>
</dbReference>
<accession>A0A2N9LA61</accession>
<evidence type="ECO:0000313" key="3">
    <source>
        <dbReference type="EMBL" id="SPE20182.1"/>
    </source>
</evidence>
<evidence type="ECO:0000313" key="4">
    <source>
        <dbReference type="Proteomes" id="UP000239735"/>
    </source>
</evidence>